<accession>A0A174PPP3</accession>
<proteinExistence type="predicted"/>
<dbReference type="InterPro" id="IPR006976">
    <property type="entry name" value="VanZ-like"/>
</dbReference>
<gene>
    <name evidence="3" type="ORF">ERS852568_00166</name>
</gene>
<feature type="transmembrane region" description="Helical" evidence="1">
    <location>
        <begin position="108"/>
        <end position="129"/>
    </location>
</feature>
<keyword evidence="1" id="KW-1133">Transmembrane helix</keyword>
<feature type="transmembrane region" description="Helical" evidence="1">
    <location>
        <begin position="7"/>
        <end position="25"/>
    </location>
</feature>
<dbReference type="InterPro" id="IPR053150">
    <property type="entry name" value="Teicoplanin_resist-assoc"/>
</dbReference>
<name>A0A174PPP3_9CLOT</name>
<dbReference type="AlphaFoldDB" id="A0A174PPP3"/>
<reference evidence="3 4" key="1">
    <citation type="submission" date="2015-09" db="EMBL/GenBank/DDBJ databases">
        <authorList>
            <consortium name="Pathogen Informatics"/>
        </authorList>
    </citation>
    <scope>NUCLEOTIDE SEQUENCE [LARGE SCALE GENOMIC DNA]</scope>
    <source>
        <strain evidence="3 4">2789STDY5834956</strain>
    </source>
</reference>
<evidence type="ECO:0000259" key="2">
    <source>
        <dbReference type="Pfam" id="PF04892"/>
    </source>
</evidence>
<dbReference type="PANTHER" id="PTHR36834">
    <property type="entry name" value="MEMBRANE PROTEIN-RELATED"/>
    <property type="match status" value="1"/>
</dbReference>
<dbReference type="Proteomes" id="UP000095563">
    <property type="component" value="Unassembled WGS sequence"/>
</dbReference>
<feature type="transmembrane region" description="Helical" evidence="1">
    <location>
        <begin position="164"/>
        <end position="183"/>
    </location>
</feature>
<organism evidence="3 4">
    <name type="scientific">Clostridium baratii</name>
    <dbReference type="NCBI Taxonomy" id="1561"/>
    <lineage>
        <taxon>Bacteria</taxon>
        <taxon>Bacillati</taxon>
        <taxon>Bacillota</taxon>
        <taxon>Clostridia</taxon>
        <taxon>Eubacteriales</taxon>
        <taxon>Clostridiaceae</taxon>
        <taxon>Clostridium</taxon>
    </lineage>
</organism>
<feature type="transmembrane region" description="Helical" evidence="1">
    <location>
        <begin position="37"/>
        <end position="55"/>
    </location>
</feature>
<evidence type="ECO:0000313" key="4">
    <source>
        <dbReference type="Proteomes" id="UP000095563"/>
    </source>
</evidence>
<evidence type="ECO:0000313" key="3">
    <source>
        <dbReference type="EMBL" id="CUP61586.1"/>
    </source>
</evidence>
<keyword evidence="1" id="KW-0472">Membrane</keyword>
<dbReference type="RefSeq" id="WP_055206000.1">
    <property type="nucleotide sequence ID" value="NZ_CZBO01000001.1"/>
</dbReference>
<feature type="domain" description="VanZ-like" evidence="2">
    <location>
        <begin position="71"/>
        <end position="184"/>
    </location>
</feature>
<keyword evidence="1" id="KW-0812">Transmembrane</keyword>
<dbReference type="Pfam" id="PF04892">
    <property type="entry name" value="VanZ"/>
    <property type="match status" value="1"/>
</dbReference>
<feature type="transmembrane region" description="Helical" evidence="1">
    <location>
        <begin position="67"/>
        <end position="88"/>
    </location>
</feature>
<protein>
    <submittedName>
        <fullName evidence="3">VanZ family protein</fullName>
    </submittedName>
</protein>
<evidence type="ECO:0000256" key="1">
    <source>
        <dbReference type="SAM" id="Phobius"/>
    </source>
</evidence>
<dbReference type="PANTHER" id="PTHR36834:SF2">
    <property type="entry name" value="MEMBRANE PROTEIN"/>
    <property type="match status" value="1"/>
</dbReference>
<feature type="transmembrane region" description="Helical" evidence="1">
    <location>
        <begin position="141"/>
        <end position="158"/>
    </location>
</feature>
<sequence>MKFLKHLFLLFMCLISSIFLCMKIFDDILVRITVSEYSYLIVRVFLTLLLYYLILSIKNKQVRKYKIHIVFLIYLICILTLTFFKGAYGDGVAGINLNPLEIINDFNLSSNTLLLLLGNLFLYIPIGIYIRYILNISSVKLFLGIIIYCIIIESIQYITKLGIFDINDIILNSCGFIIGVLIYEKIRRICANSTKGINKNNTFNMKRYTETKKG</sequence>
<dbReference type="EMBL" id="CZBO01000001">
    <property type="protein sequence ID" value="CUP61586.1"/>
    <property type="molecule type" value="Genomic_DNA"/>
</dbReference>